<protein>
    <submittedName>
        <fullName evidence="1">Uncharacterized protein</fullName>
    </submittedName>
</protein>
<reference evidence="2" key="2">
    <citation type="journal article" date="2009" name="Genome Res.">
        <title>Comparative genomic analyses of the human fungal pathogens Coccidioides and their relatives.</title>
        <authorList>
            <person name="Sharpton T.J."/>
            <person name="Stajich J.E."/>
            <person name="Rounsley S.D."/>
            <person name="Gardner M.J."/>
            <person name="Wortman J.R."/>
            <person name="Jordar V.S."/>
            <person name="Maiti R."/>
            <person name="Kodira C.D."/>
            <person name="Neafsey D.E."/>
            <person name="Zeng Q."/>
            <person name="Hung C.-Y."/>
            <person name="McMahan C."/>
            <person name="Muszewska A."/>
            <person name="Grynberg M."/>
            <person name="Mandel M.A."/>
            <person name="Kellner E.M."/>
            <person name="Barker B.M."/>
            <person name="Galgiani J.N."/>
            <person name="Orbach M.J."/>
            <person name="Kirkland T.N."/>
            <person name="Cole G.T."/>
            <person name="Henn M.R."/>
            <person name="Birren B.W."/>
            <person name="Taylor J.W."/>
        </authorList>
    </citation>
    <scope>NUCLEOTIDE SEQUENCE [LARGE SCALE GENOMIC DNA]</scope>
    <source>
        <strain evidence="2">RMSCC 3488</strain>
    </source>
</reference>
<evidence type="ECO:0000313" key="2">
    <source>
        <dbReference type="Proteomes" id="UP000054567"/>
    </source>
</evidence>
<reference evidence="2" key="3">
    <citation type="journal article" date="2010" name="Genome Res.">
        <title>Population genomic sequencing of Coccidioides fungi reveals recent hybridization and transposon control.</title>
        <authorList>
            <person name="Neafsey D.E."/>
            <person name="Barker B.M."/>
            <person name="Sharpton T.J."/>
            <person name="Stajich J.E."/>
            <person name="Park D.J."/>
            <person name="Whiston E."/>
            <person name="Hung C.-Y."/>
            <person name="McMahan C."/>
            <person name="White J."/>
            <person name="Sykes S."/>
            <person name="Heiman D."/>
            <person name="Young S."/>
            <person name="Zeng Q."/>
            <person name="Abouelleil A."/>
            <person name="Aftuck L."/>
            <person name="Bessette D."/>
            <person name="Brown A."/>
            <person name="FitzGerald M."/>
            <person name="Lui A."/>
            <person name="Macdonald J.P."/>
            <person name="Priest M."/>
            <person name="Orbach M.J."/>
            <person name="Galgiani J.N."/>
            <person name="Kirkland T.N."/>
            <person name="Cole G.T."/>
            <person name="Birren B.W."/>
            <person name="Henn M.R."/>
            <person name="Taylor J.W."/>
            <person name="Rounsley S.D."/>
        </authorList>
    </citation>
    <scope>NUCLEOTIDE SEQUENCE [LARGE SCALE GENOMIC DNA]</scope>
    <source>
        <strain evidence="2">RMSCC 3488</strain>
    </source>
</reference>
<organism evidence="1 2">
    <name type="scientific">Coccidioides posadasii RMSCC 3488</name>
    <dbReference type="NCBI Taxonomy" id="454284"/>
    <lineage>
        <taxon>Eukaryota</taxon>
        <taxon>Fungi</taxon>
        <taxon>Dikarya</taxon>
        <taxon>Ascomycota</taxon>
        <taxon>Pezizomycotina</taxon>
        <taxon>Eurotiomycetes</taxon>
        <taxon>Eurotiomycetidae</taxon>
        <taxon>Onygenales</taxon>
        <taxon>Onygenaceae</taxon>
        <taxon>Coccidioides</taxon>
    </lineage>
</organism>
<reference evidence="1 2" key="1">
    <citation type="submission" date="2007-06" db="EMBL/GenBank/DDBJ databases">
        <title>The Genome Sequence of Coccidioides posadasii RMSCC_3488.</title>
        <authorList>
            <consortium name="Coccidioides Genome Resources Consortium"/>
            <consortium name="The Broad Institute Genome Sequencing Platform"/>
            <person name="Henn M.R."/>
            <person name="Sykes S."/>
            <person name="Young S."/>
            <person name="Jaffe D."/>
            <person name="Berlin A."/>
            <person name="Alvarez P."/>
            <person name="Butler J."/>
            <person name="Gnerre S."/>
            <person name="Grabherr M."/>
            <person name="Mauceli E."/>
            <person name="Brockman W."/>
            <person name="Kodira C."/>
            <person name="Alvarado L."/>
            <person name="Zeng Q."/>
            <person name="Crawford M."/>
            <person name="Antoine C."/>
            <person name="Devon K."/>
            <person name="Galgiani J."/>
            <person name="Orsborn K."/>
            <person name="Lewis M.L."/>
            <person name="Nusbaum C."/>
            <person name="Galagan J."/>
            <person name="Birren B."/>
        </authorList>
    </citation>
    <scope>NUCLEOTIDE SEQUENCE [LARGE SCALE GENOMIC DNA]</scope>
    <source>
        <strain evidence="1 2">RMSCC 3488</strain>
    </source>
</reference>
<accession>A0A0J6FQT6</accession>
<sequence length="102" mass="11154">MASEVATLTFLRSKGVPAPKELQILMEVLFISPQVDSSAPAALLAPRNINASLAAGYYPAHQSLVSIALHPHDKNEVTAGYLSDSILFHDICHRIYNLQQQK</sequence>
<name>A0A0J6FQT6_COCPO</name>
<dbReference type="Proteomes" id="UP000054567">
    <property type="component" value="Unassembled WGS sequence"/>
</dbReference>
<evidence type="ECO:0000313" key="1">
    <source>
        <dbReference type="EMBL" id="KMM71830.1"/>
    </source>
</evidence>
<dbReference type="EMBL" id="DS268113">
    <property type="protein sequence ID" value="KMM71830.1"/>
    <property type="molecule type" value="Genomic_DNA"/>
</dbReference>
<dbReference type="AlphaFoldDB" id="A0A0J6FQT6"/>
<gene>
    <name evidence="1" type="ORF">CPAG_08132</name>
</gene>
<proteinExistence type="predicted"/>
<dbReference type="VEuPathDB" id="FungiDB:CPAG_08132"/>